<dbReference type="PROSITE" id="PS01058">
    <property type="entry name" value="SAICAR_SYNTHETASE_2"/>
    <property type="match status" value="1"/>
</dbReference>
<dbReference type="Gene3D" id="3.30.200.20">
    <property type="entry name" value="Phosphorylase Kinase, domain 1"/>
    <property type="match status" value="1"/>
</dbReference>
<accession>A0A6C0CKA9</accession>
<comment type="pathway">
    <text evidence="1">Purine metabolism; IMP biosynthesis via de novo pathway; 5-amino-1-(5-phospho-D-ribosyl)imidazole-4-carboxamide from 5-amino-1-(5-phospho-D-ribosyl)imidazole-4-carboxylate: step 1/2.</text>
</comment>
<comment type="similarity">
    <text evidence="2">In the N-terminal section; belongs to the SAICAR synthetase family.</text>
</comment>
<dbReference type="GO" id="GO:0006189">
    <property type="term" value="P:'de novo' IMP biosynthetic process"/>
    <property type="evidence" value="ECO:0007669"/>
    <property type="project" value="UniProtKB-UniPathway"/>
</dbReference>
<evidence type="ECO:0000256" key="9">
    <source>
        <dbReference type="ARBA" id="ARBA00023268"/>
    </source>
</evidence>
<dbReference type="Pfam" id="PF00551">
    <property type="entry name" value="Formyl_trans_N"/>
    <property type="match status" value="1"/>
</dbReference>
<dbReference type="PANTHER" id="PTHR43700">
    <property type="entry name" value="PHOSPHORIBOSYLAMINOIMIDAZOLE-SUCCINOCARBOXAMIDE SYNTHASE"/>
    <property type="match status" value="1"/>
</dbReference>
<evidence type="ECO:0000313" key="11">
    <source>
        <dbReference type="EMBL" id="QHT04733.1"/>
    </source>
</evidence>
<protein>
    <recommendedName>
        <fullName evidence="3">phosphoribosylaminoimidazolesuccinocarboxamide synthase</fullName>
        <ecNumber evidence="3">6.3.2.6</ecNumber>
    </recommendedName>
</protein>
<dbReference type="InterPro" id="IPR018236">
    <property type="entry name" value="SAICAR_synthetase_CS"/>
</dbReference>
<dbReference type="Gene3D" id="3.40.50.1970">
    <property type="match status" value="1"/>
</dbReference>
<dbReference type="SUPFAM" id="SSF52255">
    <property type="entry name" value="N5-CAIR mutase (phosphoribosylaminoimidazole carboxylase, PurE)"/>
    <property type="match status" value="1"/>
</dbReference>
<organism evidence="11">
    <name type="scientific">viral metagenome</name>
    <dbReference type="NCBI Taxonomy" id="1070528"/>
    <lineage>
        <taxon>unclassified sequences</taxon>
        <taxon>metagenomes</taxon>
        <taxon>organismal metagenomes</taxon>
    </lineage>
</organism>
<keyword evidence="7" id="KW-0658">Purine biosynthesis</keyword>
<proteinExistence type="inferred from homology"/>
<dbReference type="InterPro" id="IPR036477">
    <property type="entry name" value="Formyl_transf_N_sf"/>
</dbReference>
<keyword evidence="4" id="KW-0436">Ligase</keyword>
<dbReference type="GO" id="GO:0004644">
    <property type="term" value="F:phosphoribosylglycinamide formyltransferase activity"/>
    <property type="evidence" value="ECO:0007669"/>
    <property type="project" value="InterPro"/>
</dbReference>
<dbReference type="Pfam" id="PF00731">
    <property type="entry name" value="AIRC"/>
    <property type="match status" value="1"/>
</dbReference>
<dbReference type="EMBL" id="MN739437">
    <property type="protein sequence ID" value="QHT04733.1"/>
    <property type="molecule type" value="Genomic_DNA"/>
</dbReference>
<reference evidence="11" key="1">
    <citation type="journal article" date="2020" name="Nature">
        <title>Giant virus diversity and host interactions through global metagenomics.</title>
        <authorList>
            <person name="Schulz F."/>
            <person name="Roux S."/>
            <person name="Paez-Espino D."/>
            <person name="Jungbluth S."/>
            <person name="Walsh D.A."/>
            <person name="Denef V.J."/>
            <person name="McMahon K.D."/>
            <person name="Konstantinidis K.T."/>
            <person name="Eloe-Fadrosh E.A."/>
            <person name="Kyrpides N.C."/>
            <person name="Woyke T."/>
        </authorList>
    </citation>
    <scope>NUCLEOTIDE SEQUENCE</scope>
    <source>
        <strain evidence="11">GVMAG-M-3300021343-4</strain>
    </source>
</reference>
<evidence type="ECO:0000256" key="3">
    <source>
        <dbReference type="ARBA" id="ARBA00012217"/>
    </source>
</evidence>
<name>A0A6C0CKA9_9ZZZZ</name>
<dbReference type="InterPro" id="IPR028923">
    <property type="entry name" value="SAICAR_synt/ADE2_N"/>
</dbReference>
<dbReference type="InterPro" id="IPR002376">
    <property type="entry name" value="Formyl_transf_N"/>
</dbReference>
<dbReference type="NCBIfam" id="TIGR00639">
    <property type="entry name" value="PurN"/>
    <property type="match status" value="1"/>
</dbReference>
<keyword evidence="9" id="KW-0511">Multifunctional enzyme</keyword>
<dbReference type="SUPFAM" id="SSF53328">
    <property type="entry name" value="Formyltransferase"/>
    <property type="match status" value="1"/>
</dbReference>
<evidence type="ECO:0000256" key="8">
    <source>
        <dbReference type="ARBA" id="ARBA00022840"/>
    </source>
</evidence>
<evidence type="ECO:0000256" key="1">
    <source>
        <dbReference type="ARBA" id="ARBA00004672"/>
    </source>
</evidence>
<dbReference type="AlphaFoldDB" id="A0A6C0CKA9"/>
<dbReference type="PANTHER" id="PTHR43700:SF1">
    <property type="entry name" value="PHOSPHORIBOSYLAMINOIMIDAZOLE-SUCCINOCARBOXAMIDE SYNTHASE"/>
    <property type="match status" value="1"/>
</dbReference>
<dbReference type="EC" id="6.3.2.6" evidence="3"/>
<sequence>MERLNLAVLASGEGTNLQAIIEAIKANILLADIACVVSSKYESGALLKAKAADIVAVYTGETGCSEGDQDDEETLKNIILGFDVDIVVLAGWMKILSKNFIDELNSLGVQIINLHPALPGSHTGMGCIKKAWDDYTKRSGPDVTGVMVHHVVPEVDRGEVIQSAKVPIERDDTLETLTKRVKAAEKGVLISALQTLISKNTEQNIEIRDGLVYEGKVRNVYDVGFNRLVMEASTRTSAFDRHICNIPDKGAMLNDMSRWWFENTRHIVPNHFLASQDRFMLAKKCKPFMIEFVVRDYITGSTETSLWTHYSKGAREYCGVSFPNGLKKNQKLPNGPVLTPTTKGVRDVPISPEDIVKERYMTQEELDYCSHKALEVFEFGKKTAAEKGLILVDTKYEFGRCFETGQILLIDELHTCDSSRYWKADTYQQRFDTGEAPQNLDKDAVRRWVKENVEDPYSVEVMPEPPEGVVQNVRSTYLEFWKTLTGLTPEESPNVFAPSIAAKPDILNFRDTYFENSFNQYAYILSGSVRDAKHVQKIKDELEKKNIYAKSVVSSAHKTPKEVLAILDGLRGSSDRVVFVTVAGRSNALSGVVAANTQYPVIACPPFSDKMDMFTNINSSLQCPSNVPVMTVLEPSNVALCIHKMFLLSA</sequence>
<dbReference type="GO" id="GO:0005737">
    <property type="term" value="C:cytoplasm"/>
    <property type="evidence" value="ECO:0007669"/>
    <property type="project" value="TreeGrafter"/>
</dbReference>
<keyword evidence="6" id="KW-0547">Nucleotide-binding</keyword>
<feature type="domain" description="PurE" evidence="10">
    <location>
        <begin position="520"/>
        <end position="646"/>
    </location>
</feature>
<dbReference type="UniPathway" id="UPA00074">
    <property type="reaction ID" value="UER00131"/>
</dbReference>
<dbReference type="Gene3D" id="3.40.50.170">
    <property type="entry name" value="Formyl transferase, N-terminal domain"/>
    <property type="match status" value="1"/>
</dbReference>
<dbReference type="GO" id="GO:0005524">
    <property type="term" value="F:ATP binding"/>
    <property type="evidence" value="ECO:0007669"/>
    <property type="project" value="UniProtKB-KW"/>
</dbReference>
<dbReference type="SMART" id="SM01001">
    <property type="entry name" value="AIRC"/>
    <property type="match status" value="1"/>
</dbReference>
<evidence type="ECO:0000256" key="5">
    <source>
        <dbReference type="ARBA" id="ARBA00022679"/>
    </source>
</evidence>
<dbReference type="GO" id="GO:0004639">
    <property type="term" value="F:phosphoribosylaminoimidazolesuccinocarboxamide synthase activity"/>
    <property type="evidence" value="ECO:0007669"/>
    <property type="project" value="UniProtKB-EC"/>
</dbReference>
<dbReference type="InterPro" id="IPR004607">
    <property type="entry name" value="GART"/>
</dbReference>
<dbReference type="InterPro" id="IPR000031">
    <property type="entry name" value="PurE_dom"/>
</dbReference>
<keyword evidence="8" id="KW-0067">ATP-binding</keyword>
<dbReference type="Pfam" id="PF01259">
    <property type="entry name" value="SAICAR_synt"/>
    <property type="match status" value="1"/>
</dbReference>
<evidence type="ECO:0000256" key="2">
    <source>
        <dbReference type="ARBA" id="ARBA00011020"/>
    </source>
</evidence>
<dbReference type="SUPFAM" id="SSF56104">
    <property type="entry name" value="SAICAR synthase-like"/>
    <property type="match status" value="1"/>
</dbReference>
<evidence type="ECO:0000259" key="10">
    <source>
        <dbReference type="SMART" id="SM01001"/>
    </source>
</evidence>
<dbReference type="CDD" id="cd01414">
    <property type="entry name" value="SAICAR_synt_Sc"/>
    <property type="match status" value="1"/>
</dbReference>
<evidence type="ECO:0000256" key="6">
    <source>
        <dbReference type="ARBA" id="ARBA00022741"/>
    </source>
</evidence>
<dbReference type="HAMAP" id="MF_00137">
    <property type="entry name" value="SAICAR_synth"/>
    <property type="match status" value="1"/>
</dbReference>
<dbReference type="Gene3D" id="3.30.470.20">
    <property type="entry name" value="ATP-grasp fold, B domain"/>
    <property type="match status" value="1"/>
</dbReference>
<evidence type="ECO:0000256" key="7">
    <source>
        <dbReference type="ARBA" id="ARBA00022755"/>
    </source>
</evidence>
<keyword evidence="5" id="KW-0808">Transferase</keyword>
<evidence type="ECO:0000256" key="4">
    <source>
        <dbReference type="ARBA" id="ARBA00022598"/>
    </source>
</evidence>